<evidence type="ECO:0000256" key="2">
    <source>
        <dbReference type="SAM" id="Phobius"/>
    </source>
</evidence>
<dbReference type="RefSeq" id="XP_007320503.1">
    <property type="nucleotide sequence ID" value="XM_007320441.1"/>
</dbReference>
<dbReference type="GeneID" id="18820083"/>
<dbReference type="Proteomes" id="UP000008064">
    <property type="component" value="Unassembled WGS sequence"/>
</dbReference>
<dbReference type="HOGENOM" id="CLU_027355_0_0_1"/>
<dbReference type="KEGG" id="sla:SERLADRAFT_472171"/>
<proteinExistence type="predicted"/>
<gene>
    <name evidence="3" type="ORF">SERLADRAFT_472171</name>
</gene>
<organism>
    <name type="scientific">Serpula lacrymans var. lacrymans (strain S7.9)</name>
    <name type="common">Dry rot fungus</name>
    <dbReference type="NCBI Taxonomy" id="578457"/>
    <lineage>
        <taxon>Eukaryota</taxon>
        <taxon>Fungi</taxon>
        <taxon>Dikarya</taxon>
        <taxon>Basidiomycota</taxon>
        <taxon>Agaricomycotina</taxon>
        <taxon>Agaricomycetes</taxon>
        <taxon>Agaricomycetidae</taxon>
        <taxon>Boletales</taxon>
        <taxon>Coniophorineae</taxon>
        <taxon>Serpulaceae</taxon>
        <taxon>Serpula</taxon>
    </lineage>
</organism>
<feature type="compositionally biased region" description="Basic residues" evidence="1">
    <location>
        <begin position="1"/>
        <end position="10"/>
    </location>
</feature>
<dbReference type="AlphaFoldDB" id="F8P285"/>
<keyword evidence="2" id="KW-0812">Transmembrane</keyword>
<protein>
    <submittedName>
        <fullName evidence="3">Uncharacterized protein</fullName>
    </submittedName>
</protein>
<feature type="region of interest" description="Disordered" evidence="1">
    <location>
        <begin position="261"/>
        <end position="283"/>
    </location>
</feature>
<evidence type="ECO:0000313" key="3">
    <source>
        <dbReference type="EMBL" id="EGO23263.1"/>
    </source>
</evidence>
<sequence>MKRGFTHVRVGHAGAAANHHKKRTSSCTSGGLYTSPTTGASISTGSPVNVSWDTTCLNSSAIDIYLYAPSLATSLIHMWQNVNYGLGSYQTTLQPQWWNDSSSIDLQFSILESGTFLYQNTLPAGPIFTATSSGSSTGSSGAGTSAGITSVDNFPSNHSSDKGKIAAGVLVPLIFIGLGIAAYLKMSRSKGKEKRRRFSEAIDKRMSTISTDWKSMSAAGASAAIRNSIAVSSAGNRNSSFSFGAIRPVSTVAVDGAHSNNEKLSMDSSASPVSHLRPVRPSGLGDRVSRVSFAADVRPSMESRRTVTSRAYHTGFVPPVPPLHGAGELSPTQTKGAFSLTPEDIRTRISVSGDFASRPSMDEVFPALSMMRTGAETQNLGDDYLLPHKPSVEMPTPPSPIHAAPTSPVGMMPMPASVMSPDEMLRAYAERRIASPPPVGAPTFPLPVVNYNGNGMRTLYSPGAPAPASPAMARPPRKSISFADEDVGVVENADDTHLGLAT</sequence>
<feature type="region of interest" description="Disordered" evidence="1">
    <location>
        <begin position="1"/>
        <end position="30"/>
    </location>
</feature>
<keyword evidence="2" id="KW-0472">Membrane</keyword>
<dbReference type="OrthoDB" id="3363836at2759"/>
<keyword evidence="2" id="KW-1133">Transmembrane helix</keyword>
<dbReference type="EMBL" id="GL945436">
    <property type="protein sequence ID" value="EGO23263.1"/>
    <property type="molecule type" value="Genomic_DNA"/>
</dbReference>
<accession>F8P285</accession>
<evidence type="ECO:0000256" key="1">
    <source>
        <dbReference type="SAM" id="MobiDB-lite"/>
    </source>
</evidence>
<reference evidence="3" key="1">
    <citation type="submission" date="2011-04" db="EMBL/GenBank/DDBJ databases">
        <title>Evolution of plant cell wall degrading machinery underlies the functional diversity of forest fungi.</title>
        <authorList>
            <consortium name="US DOE Joint Genome Institute (JGI-PGF)"/>
            <person name="Eastwood D.C."/>
            <person name="Floudas D."/>
            <person name="Binder M."/>
            <person name="Majcherczyk A."/>
            <person name="Schneider P."/>
            <person name="Aerts A."/>
            <person name="Asiegbu F.O."/>
            <person name="Baker S.E."/>
            <person name="Barry K."/>
            <person name="Bendiksby M."/>
            <person name="Blumentritt M."/>
            <person name="Coutinho P.M."/>
            <person name="Cullen D."/>
            <person name="Cullen D."/>
            <person name="Gathman A."/>
            <person name="Goodell B."/>
            <person name="Henrissat B."/>
            <person name="Ihrmark K."/>
            <person name="Kauserud H."/>
            <person name="Kohler A."/>
            <person name="LaButti K."/>
            <person name="Lapidus A."/>
            <person name="Lavin J.L."/>
            <person name="Lee Y.-H."/>
            <person name="Lindquist E."/>
            <person name="Lilly W."/>
            <person name="Lucas S."/>
            <person name="Morin E."/>
            <person name="Murat C."/>
            <person name="Oguiza J.A."/>
            <person name="Park J."/>
            <person name="Pisabarro A.G."/>
            <person name="Riley R."/>
            <person name="Rosling A."/>
            <person name="Salamov A."/>
            <person name="Schmidt O."/>
            <person name="Schmutz J."/>
            <person name="Skrede I."/>
            <person name="Stenlid J."/>
            <person name="Wiebenga A."/>
            <person name="Xie X."/>
            <person name="Kues U."/>
            <person name="Hibbett D.S."/>
            <person name="Hoffmeister D."/>
            <person name="Hogberg N."/>
            <person name="Martin F."/>
            <person name="Grigoriev I.V."/>
            <person name="Watkinson S.C."/>
        </authorList>
    </citation>
    <scope>NUCLEOTIDE SEQUENCE</scope>
    <source>
        <strain evidence="3">S7.9</strain>
    </source>
</reference>
<feature type="transmembrane region" description="Helical" evidence="2">
    <location>
        <begin position="165"/>
        <end position="186"/>
    </location>
</feature>
<name>F8P285_SERL9</name>